<reference evidence="1" key="1">
    <citation type="journal article" date="2014" name="Int. J. Syst. Evol. Microbiol.">
        <title>Complete genome sequence of Corynebacterium casei LMG S-19264T (=DSM 44701T), isolated from a smear-ripened cheese.</title>
        <authorList>
            <consortium name="US DOE Joint Genome Institute (JGI-PGF)"/>
            <person name="Walter F."/>
            <person name="Albersmeier A."/>
            <person name="Kalinowski J."/>
            <person name="Ruckert C."/>
        </authorList>
    </citation>
    <scope>NUCLEOTIDE SEQUENCE</scope>
    <source>
        <strain evidence="1">CGMCC 1.15179</strain>
    </source>
</reference>
<accession>A0A8J2VD11</accession>
<dbReference type="EMBL" id="BMHQ01000007">
    <property type="protein sequence ID" value="GGE20476.1"/>
    <property type="molecule type" value="Genomic_DNA"/>
</dbReference>
<organism evidence="1 2">
    <name type="scientific">Marinithermofilum abyssi</name>
    <dbReference type="NCBI Taxonomy" id="1571185"/>
    <lineage>
        <taxon>Bacteria</taxon>
        <taxon>Bacillati</taxon>
        <taxon>Bacillota</taxon>
        <taxon>Bacilli</taxon>
        <taxon>Bacillales</taxon>
        <taxon>Thermoactinomycetaceae</taxon>
        <taxon>Marinithermofilum</taxon>
    </lineage>
</organism>
<dbReference type="Gene3D" id="3.30.420.40">
    <property type="match status" value="2"/>
</dbReference>
<proteinExistence type="predicted"/>
<gene>
    <name evidence="1" type="ORF">GCM10011571_23070</name>
</gene>
<dbReference type="InterPro" id="IPR005883">
    <property type="entry name" value="PilM"/>
</dbReference>
<comment type="caution">
    <text evidence="1">The sequence shown here is derived from an EMBL/GenBank/DDBJ whole genome shotgun (WGS) entry which is preliminary data.</text>
</comment>
<keyword evidence="2" id="KW-1185">Reference proteome</keyword>
<dbReference type="AlphaFoldDB" id="A0A8J2VD11"/>
<dbReference type="InterPro" id="IPR043129">
    <property type="entry name" value="ATPase_NBD"/>
</dbReference>
<dbReference type="RefSeq" id="WP_188648031.1">
    <property type="nucleotide sequence ID" value="NZ_BMHQ01000007.1"/>
</dbReference>
<dbReference type="Gene3D" id="3.30.1490.300">
    <property type="match status" value="1"/>
</dbReference>
<name>A0A8J2VD11_9BACL</name>
<dbReference type="SUPFAM" id="SSF53067">
    <property type="entry name" value="Actin-like ATPase domain"/>
    <property type="match status" value="1"/>
</dbReference>
<evidence type="ECO:0000313" key="1">
    <source>
        <dbReference type="EMBL" id="GGE20476.1"/>
    </source>
</evidence>
<evidence type="ECO:0008006" key="3">
    <source>
        <dbReference type="Google" id="ProtNLM"/>
    </source>
</evidence>
<dbReference type="Pfam" id="PF11104">
    <property type="entry name" value="PilM_2"/>
    <property type="match status" value="1"/>
</dbReference>
<reference evidence="1" key="2">
    <citation type="submission" date="2020-09" db="EMBL/GenBank/DDBJ databases">
        <authorList>
            <person name="Sun Q."/>
            <person name="Zhou Y."/>
        </authorList>
    </citation>
    <scope>NUCLEOTIDE SEQUENCE</scope>
    <source>
        <strain evidence="1">CGMCC 1.15179</strain>
    </source>
</reference>
<sequence length="336" mass="38156">MSFFRRSCLGLELSDSLLKIVELQRWWGPPRLKQVIIHPLVPIWSAEEGWTEKEELIHSIQEALGEGRLGTRKVRLSLSNRHVVTQKWKVPEMNRQRMRRWIERKVLPKWQHPCGENPLFDFQPTHHVWEDGDWQEVAVSIASRSYVEEWIQIMRWCGLNPVAVDLAALHSRRWLDYCVSSTASRLALIHVHADGIEISYIQEGVLHAGTYFSMPMRKSRQQNGGTAGADPLRPILDTPDEITSYGQTMMKMMKTSGAPWLEKQIWSPNVQWVLSGEGVHFPVLREWLMKHGAPSVVVADSPEAIMPEEISDLSASRLGPALTVPLGAALEGVKAG</sequence>
<protein>
    <recommendedName>
        <fullName evidence="3">Tfp pilus assembly protein, ATPase PilM</fullName>
    </recommendedName>
</protein>
<dbReference type="Proteomes" id="UP000625210">
    <property type="component" value="Unassembled WGS sequence"/>
</dbReference>
<evidence type="ECO:0000313" key="2">
    <source>
        <dbReference type="Proteomes" id="UP000625210"/>
    </source>
</evidence>